<comment type="caution">
    <text evidence="1">The sequence shown here is derived from an EMBL/GenBank/DDBJ whole genome shotgun (WGS) entry which is preliminary data.</text>
</comment>
<name>A0A5C5WM37_9PLAN</name>
<gene>
    <name evidence="1" type="ORF">KOR42_34150</name>
</gene>
<evidence type="ECO:0000313" key="1">
    <source>
        <dbReference type="EMBL" id="TWT51728.1"/>
    </source>
</evidence>
<organism evidence="1 2">
    <name type="scientific">Thalassoglobus neptunius</name>
    <dbReference type="NCBI Taxonomy" id="1938619"/>
    <lineage>
        <taxon>Bacteria</taxon>
        <taxon>Pseudomonadati</taxon>
        <taxon>Planctomycetota</taxon>
        <taxon>Planctomycetia</taxon>
        <taxon>Planctomycetales</taxon>
        <taxon>Planctomycetaceae</taxon>
        <taxon>Thalassoglobus</taxon>
    </lineage>
</organism>
<accession>A0A5C5WM37</accession>
<evidence type="ECO:0000313" key="2">
    <source>
        <dbReference type="Proteomes" id="UP000317243"/>
    </source>
</evidence>
<dbReference type="OrthoDB" id="289470at2"/>
<proteinExistence type="predicted"/>
<dbReference type="EMBL" id="SIHI01000011">
    <property type="protein sequence ID" value="TWT51728.1"/>
    <property type="molecule type" value="Genomic_DNA"/>
</dbReference>
<dbReference type="AlphaFoldDB" id="A0A5C5WM37"/>
<protein>
    <submittedName>
        <fullName evidence="1">Uncharacterized protein</fullName>
    </submittedName>
</protein>
<reference evidence="1 2" key="1">
    <citation type="submission" date="2019-02" db="EMBL/GenBank/DDBJ databases">
        <title>Deep-cultivation of Planctomycetes and their phenomic and genomic characterization uncovers novel biology.</title>
        <authorList>
            <person name="Wiegand S."/>
            <person name="Jogler M."/>
            <person name="Boedeker C."/>
            <person name="Pinto D."/>
            <person name="Vollmers J."/>
            <person name="Rivas-Marin E."/>
            <person name="Kohn T."/>
            <person name="Peeters S.H."/>
            <person name="Heuer A."/>
            <person name="Rast P."/>
            <person name="Oberbeckmann S."/>
            <person name="Bunk B."/>
            <person name="Jeske O."/>
            <person name="Meyerdierks A."/>
            <person name="Storesund J.E."/>
            <person name="Kallscheuer N."/>
            <person name="Luecker S."/>
            <person name="Lage O.M."/>
            <person name="Pohl T."/>
            <person name="Merkel B.J."/>
            <person name="Hornburger P."/>
            <person name="Mueller R.-W."/>
            <person name="Bruemmer F."/>
            <person name="Labrenz M."/>
            <person name="Spormann A.M."/>
            <person name="Op Den Camp H."/>
            <person name="Overmann J."/>
            <person name="Amann R."/>
            <person name="Jetten M.S.M."/>
            <person name="Mascher T."/>
            <person name="Medema M.H."/>
            <person name="Devos D.P."/>
            <person name="Kaster A.-K."/>
            <person name="Ovreas L."/>
            <person name="Rohde M."/>
            <person name="Galperin M.Y."/>
            <person name="Jogler C."/>
        </authorList>
    </citation>
    <scope>NUCLEOTIDE SEQUENCE [LARGE SCALE GENOMIC DNA]</scope>
    <source>
        <strain evidence="1 2">KOR42</strain>
    </source>
</reference>
<dbReference type="RefSeq" id="WP_146510870.1">
    <property type="nucleotide sequence ID" value="NZ_SIHI01000011.1"/>
</dbReference>
<dbReference type="Proteomes" id="UP000317243">
    <property type="component" value="Unassembled WGS sequence"/>
</dbReference>
<sequence length="84" mass="9285">MDSAQCWDDMLFAYATKQWLDASEHAVALLEWLDKGGFSPQPTIGTTTMHFTCQLDADVSRAICVATCRQVIERCAKEGANASR</sequence>
<keyword evidence="2" id="KW-1185">Reference proteome</keyword>